<protein>
    <submittedName>
        <fullName evidence="1">Uncharacterized protein</fullName>
    </submittedName>
</protein>
<sequence>DSPWSKHPFSIFEDIPGFYRKSRHPCVVTTSRQNPAHGQDGSTMPCRRLQLS</sequence>
<reference evidence="1 2" key="1">
    <citation type="journal article" date="2020" name="Cell">
        <title>Large-Scale Comparative Analyses of Tick Genomes Elucidate Their Genetic Diversity and Vector Capacities.</title>
        <authorList>
            <consortium name="Tick Genome and Microbiome Consortium (TIGMIC)"/>
            <person name="Jia N."/>
            <person name="Wang J."/>
            <person name="Shi W."/>
            <person name="Du L."/>
            <person name="Sun Y."/>
            <person name="Zhan W."/>
            <person name="Jiang J.F."/>
            <person name="Wang Q."/>
            <person name="Zhang B."/>
            <person name="Ji P."/>
            <person name="Bell-Sakyi L."/>
            <person name="Cui X.M."/>
            <person name="Yuan T.T."/>
            <person name="Jiang B.G."/>
            <person name="Yang W.F."/>
            <person name="Lam T.T."/>
            <person name="Chang Q.C."/>
            <person name="Ding S.J."/>
            <person name="Wang X.J."/>
            <person name="Zhu J.G."/>
            <person name="Ruan X.D."/>
            <person name="Zhao L."/>
            <person name="Wei J.T."/>
            <person name="Ye R.Z."/>
            <person name="Que T.C."/>
            <person name="Du C.H."/>
            <person name="Zhou Y.H."/>
            <person name="Cheng J.X."/>
            <person name="Dai P.F."/>
            <person name="Guo W.B."/>
            <person name="Han X.H."/>
            <person name="Huang E.J."/>
            <person name="Li L.F."/>
            <person name="Wei W."/>
            <person name="Gao Y.C."/>
            <person name="Liu J.Z."/>
            <person name="Shao H.Z."/>
            <person name="Wang X."/>
            <person name="Wang C.C."/>
            <person name="Yang T.C."/>
            <person name="Huo Q.B."/>
            <person name="Li W."/>
            <person name="Chen H.Y."/>
            <person name="Chen S.E."/>
            <person name="Zhou L.G."/>
            <person name="Ni X.B."/>
            <person name="Tian J.H."/>
            <person name="Sheng Y."/>
            <person name="Liu T."/>
            <person name="Pan Y.S."/>
            <person name="Xia L.Y."/>
            <person name="Li J."/>
            <person name="Zhao F."/>
            <person name="Cao W.C."/>
        </authorList>
    </citation>
    <scope>NUCLEOTIDE SEQUENCE [LARGE SCALE GENOMIC DNA]</scope>
    <source>
        <strain evidence="1">Iper-2018</strain>
    </source>
</reference>
<feature type="non-terminal residue" evidence="1">
    <location>
        <position position="1"/>
    </location>
</feature>
<accession>A0AC60PYF3</accession>
<keyword evidence="2" id="KW-1185">Reference proteome</keyword>
<dbReference type="EMBL" id="JABSTQ010009789">
    <property type="protein sequence ID" value="KAG0425892.1"/>
    <property type="molecule type" value="Genomic_DNA"/>
</dbReference>
<proteinExistence type="predicted"/>
<dbReference type="Proteomes" id="UP000805193">
    <property type="component" value="Unassembled WGS sequence"/>
</dbReference>
<evidence type="ECO:0000313" key="2">
    <source>
        <dbReference type="Proteomes" id="UP000805193"/>
    </source>
</evidence>
<name>A0AC60PYF3_IXOPE</name>
<gene>
    <name evidence="1" type="ORF">HPB47_026959</name>
</gene>
<comment type="caution">
    <text evidence="1">The sequence shown here is derived from an EMBL/GenBank/DDBJ whole genome shotgun (WGS) entry which is preliminary data.</text>
</comment>
<organism evidence="1 2">
    <name type="scientific">Ixodes persulcatus</name>
    <name type="common">Taiga tick</name>
    <dbReference type="NCBI Taxonomy" id="34615"/>
    <lineage>
        <taxon>Eukaryota</taxon>
        <taxon>Metazoa</taxon>
        <taxon>Ecdysozoa</taxon>
        <taxon>Arthropoda</taxon>
        <taxon>Chelicerata</taxon>
        <taxon>Arachnida</taxon>
        <taxon>Acari</taxon>
        <taxon>Parasitiformes</taxon>
        <taxon>Ixodida</taxon>
        <taxon>Ixodoidea</taxon>
        <taxon>Ixodidae</taxon>
        <taxon>Ixodinae</taxon>
        <taxon>Ixodes</taxon>
    </lineage>
</organism>
<evidence type="ECO:0000313" key="1">
    <source>
        <dbReference type="EMBL" id="KAG0425892.1"/>
    </source>
</evidence>